<evidence type="ECO:0000259" key="1">
    <source>
        <dbReference type="PROSITE" id="PS51186"/>
    </source>
</evidence>
<evidence type="ECO:0000313" key="3">
    <source>
        <dbReference type="Proteomes" id="UP000824504"/>
    </source>
</evidence>
<dbReference type="InterPro" id="IPR000182">
    <property type="entry name" value="GNAT_dom"/>
</dbReference>
<protein>
    <submittedName>
        <fullName evidence="2">GNAT family N-acetyltransferase</fullName>
    </submittedName>
</protein>
<dbReference type="CDD" id="cd04301">
    <property type="entry name" value="NAT_SF"/>
    <property type="match status" value="1"/>
</dbReference>
<reference evidence="2 3" key="1">
    <citation type="submission" date="2021-07" db="EMBL/GenBank/DDBJ databases">
        <title>complete genome sequencing of Tessaracoccus sp.J1M15.</title>
        <authorList>
            <person name="Bae J.-W."/>
            <person name="Kim D.-y."/>
        </authorList>
    </citation>
    <scope>NUCLEOTIDE SEQUENCE [LARGE SCALE GENOMIC DNA]</scope>
    <source>
        <strain evidence="2 3">J1M15</strain>
    </source>
</reference>
<organism evidence="2 3">
    <name type="scientific">Tessaracoccus palaemonis</name>
    <dbReference type="NCBI Taxonomy" id="2829499"/>
    <lineage>
        <taxon>Bacteria</taxon>
        <taxon>Bacillati</taxon>
        <taxon>Actinomycetota</taxon>
        <taxon>Actinomycetes</taxon>
        <taxon>Propionibacteriales</taxon>
        <taxon>Propionibacteriaceae</taxon>
        <taxon>Tessaracoccus</taxon>
    </lineage>
</organism>
<sequence>MEPYVEPHLTWRLLEPSDLGELEAFGGQLDALDNSVLSAMGKEIPTSTDTMVPELTIGGWDAYRSLSAYGAAYRDPSGGRGLRLFLLGGVHPVYRHLGIGGKILQWQVSQAATWRDANHPGEPLWLGCYFELGRPGLDRIAGRLGFAPERYYYDLVRDLDTLPRERVTPAGVRIEPFSPQHSEEVRVLHNEAFSSIGGGEVAAADWAARIADDDFRAEWSFLAFDEHDALIGYEMSSADVNEETGAPAGWTERFGVRPRDRGRGVALKLLSEALRAMRADGCREAGIGIDTPDGLALSRLVADLGYTTRDAVQLLSRSLP</sequence>
<dbReference type="Pfam" id="PF00583">
    <property type="entry name" value="Acetyltransf_1"/>
    <property type="match status" value="1"/>
</dbReference>
<dbReference type="RefSeq" id="WP_219084052.1">
    <property type="nucleotide sequence ID" value="NZ_CP079216.1"/>
</dbReference>
<proteinExistence type="predicted"/>
<accession>A0ABX8SMI9</accession>
<dbReference type="PROSITE" id="PS51186">
    <property type="entry name" value="GNAT"/>
    <property type="match status" value="1"/>
</dbReference>
<evidence type="ECO:0000313" key="2">
    <source>
        <dbReference type="EMBL" id="QXT64129.1"/>
    </source>
</evidence>
<dbReference type="Proteomes" id="UP000824504">
    <property type="component" value="Chromosome"/>
</dbReference>
<dbReference type="EMBL" id="CP079216">
    <property type="protein sequence ID" value="QXT64129.1"/>
    <property type="molecule type" value="Genomic_DNA"/>
</dbReference>
<feature type="domain" description="N-acetyltransferase" evidence="1">
    <location>
        <begin position="172"/>
        <end position="320"/>
    </location>
</feature>
<gene>
    <name evidence="2" type="ORF">KDB89_06665</name>
</gene>
<keyword evidence="3" id="KW-1185">Reference proteome</keyword>
<name>A0ABX8SMI9_9ACTN</name>